<dbReference type="GO" id="GO:0006508">
    <property type="term" value="P:proteolysis"/>
    <property type="evidence" value="ECO:0007669"/>
    <property type="project" value="TreeGrafter"/>
</dbReference>
<dbReference type="InterPro" id="IPR043543">
    <property type="entry name" value="PAPPA/PAPPA2"/>
</dbReference>
<dbReference type="Gene3D" id="2.10.70.10">
    <property type="entry name" value="Complement Module, domain 1"/>
    <property type="match status" value="2"/>
</dbReference>
<evidence type="ECO:0000256" key="3">
    <source>
        <dbReference type="ARBA" id="ARBA00022737"/>
    </source>
</evidence>
<name>A0A8J7NRP7_ATRSP</name>
<feature type="signal peptide" evidence="7">
    <location>
        <begin position="1"/>
        <end position="23"/>
    </location>
</feature>
<dbReference type="Gene3D" id="3.40.390.10">
    <property type="entry name" value="Collagenase (Catalytic Domain)"/>
    <property type="match status" value="1"/>
</dbReference>
<dbReference type="GO" id="GO:0005615">
    <property type="term" value="C:extracellular space"/>
    <property type="evidence" value="ECO:0007669"/>
    <property type="project" value="TreeGrafter"/>
</dbReference>
<comment type="caution">
    <text evidence="6">Lacks conserved residue(s) required for the propagation of feature annotation.</text>
</comment>
<dbReference type="InterPro" id="IPR000800">
    <property type="entry name" value="Notch_dom"/>
</dbReference>
<dbReference type="SUPFAM" id="SSF57535">
    <property type="entry name" value="Complement control module/SCR domain"/>
    <property type="match status" value="3"/>
</dbReference>
<dbReference type="SUPFAM" id="SSF55486">
    <property type="entry name" value="Metalloproteases ('zincins'), catalytic domain"/>
    <property type="match status" value="1"/>
</dbReference>
<reference evidence="9" key="1">
    <citation type="journal article" date="2021" name="Cell">
        <title>Tracing the genetic footprints of vertebrate landing in non-teleost ray-finned fishes.</title>
        <authorList>
            <person name="Bi X."/>
            <person name="Wang K."/>
            <person name="Yang L."/>
            <person name="Pan H."/>
            <person name="Jiang H."/>
            <person name="Wei Q."/>
            <person name="Fang M."/>
            <person name="Yu H."/>
            <person name="Zhu C."/>
            <person name="Cai Y."/>
            <person name="He Y."/>
            <person name="Gan X."/>
            <person name="Zeng H."/>
            <person name="Yu D."/>
            <person name="Zhu Y."/>
            <person name="Jiang H."/>
            <person name="Qiu Q."/>
            <person name="Yang H."/>
            <person name="Zhang Y.E."/>
            <person name="Wang W."/>
            <person name="Zhu M."/>
            <person name="He S."/>
            <person name="Zhang G."/>
        </authorList>
    </citation>
    <scope>NUCLEOTIDE SEQUENCE</scope>
    <source>
        <strain evidence="9">Allg_001</strain>
    </source>
</reference>
<dbReference type="InterPro" id="IPR035976">
    <property type="entry name" value="Sushi/SCR/CCP_sf"/>
</dbReference>
<dbReference type="Pfam" id="PF05572">
    <property type="entry name" value="Peptidase_M43"/>
    <property type="match status" value="1"/>
</dbReference>
<dbReference type="FunFam" id="3.40.390.10:FF:000026">
    <property type="entry name" value="Pappalysin 1"/>
    <property type="match status" value="1"/>
</dbReference>
<dbReference type="Pfam" id="PF13385">
    <property type="entry name" value="Laminin_G_3"/>
    <property type="match status" value="1"/>
</dbReference>
<keyword evidence="2 7" id="KW-0732">Signal</keyword>
<dbReference type="Pfam" id="PF25900">
    <property type="entry name" value="PAPPA"/>
    <property type="match status" value="2"/>
</dbReference>
<dbReference type="SMART" id="SM00560">
    <property type="entry name" value="LamGL"/>
    <property type="match status" value="1"/>
</dbReference>
<feature type="chain" id="PRO_5035258856" evidence="7">
    <location>
        <begin position="24"/>
        <end position="2026"/>
    </location>
</feature>
<dbReference type="SMART" id="SM00032">
    <property type="entry name" value="CCP"/>
    <property type="match status" value="4"/>
</dbReference>
<keyword evidence="4" id="KW-1015">Disulfide bond</keyword>
<dbReference type="PANTHER" id="PTHR46130">
    <property type="entry name" value="LAMGL DOMAIN-CONTAINING PROTEIN"/>
    <property type="match status" value="1"/>
</dbReference>
<evidence type="ECO:0000256" key="4">
    <source>
        <dbReference type="ARBA" id="ARBA00023157"/>
    </source>
</evidence>
<dbReference type="NCBIfam" id="TIGR02232">
    <property type="entry name" value="myxo_disulf_rpt"/>
    <property type="match status" value="1"/>
</dbReference>
<evidence type="ECO:0000256" key="2">
    <source>
        <dbReference type="ARBA" id="ARBA00022729"/>
    </source>
</evidence>
<feature type="domain" description="Sushi" evidence="8">
    <location>
        <begin position="1670"/>
        <end position="1731"/>
    </location>
</feature>
<feature type="non-terminal residue" evidence="9">
    <location>
        <position position="2026"/>
    </location>
</feature>
<dbReference type="InterPro" id="IPR024079">
    <property type="entry name" value="MetalloPept_cat_dom_sf"/>
</dbReference>
<feature type="non-terminal residue" evidence="9">
    <location>
        <position position="1"/>
    </location>
</feature>
<dbReference type="PROSITE" id="PS50923">
    <property type="entry name" value="SUSHI"/>
    <property type="match status" value="2"/>
</dbReference>
<keyword evidence="6" id="KW-0768">Sushi</keyword>
<comment type="caution">
    <text evidence="9">The sequence shown here is derived from an EMBL/GenBank/DDBJ whole genome shotgun (WGS) entry which is preliminary data.</text>
</comment>
<evidence type="ECO:0000313" key="10">
    <source>
        <dbReference type="Proteomes" id="UP000736164"/>
    </source>
</evidence>
<evidence type="ECO:0000259" key="8">
    <source>
        <dbReference type="PROSITE" id="PS50923"/>
    </source>
</evidence>
<dbReference type="SUPFAM" id="SSF49899">
    <property type="entry name" value="Concanavalin A-like lectins/glucanases"/>
    <property type="match status" value="1"/>
</dbReference>
<accession>A0A8J7NRP7</accession>
<dbReference type="PANTHER" id="PTHR46130:SF1">
    <property type="entry name" value="PAPPALYSIN-2"/>
    <property type="match status" value="1"/>
</dbReference>
<dbReference type="InterPro" id="IPR058897">
    <property type="entry name" value="PAPPA_SD_C"/>
</dbReference>
<dbReference type="InterPro" id="IPR000436">
    <property type="entry name" value="Sushi_SCR_CCP_dom"/>
</dbReference>
<keyword evidence="10" id="KW-1185">Reference proteome</keyword>
<protein>
    <submittedName>
        <fullName evidence="9">PAPP2 protein</fullName>
    </submittedName>
</protein>
<dbReference type="GO" id="GO:0004222">
    <property type="term" value="F:metalloendopeptidase activity"/>
    <property type="evidence" value="ECO:0007669"/>
    <property type="project" value="TreeGrafter"/>
</dbReference>
<comment type="similarity">
    <text evidence="1">Belongs to the peptidase M43B family.</text>
</comment>
<evidence type="ECO:0000256" key="6">
    <source>
        <dbReference type="PROSITE-ProRule" id="PRU00302"/>
    </source>
</evidence>
<dbReference type="Gene3D" id="2.60.120.200">
    <property type="match status" value="1"/>
</dbReference>
<dbReference type="CDD" id="cd00033">
    <property type="entry name" value="CCP"/>
    <property type="match status" value="3"/>
</dbReference>
<keyword evidence="3" id="KW-0677">Repeat</keyword>
<keyword evidence="5" id="KW-0325">Glycoprotein</keyword>
<dbReference type="Proteomes" id="UP000736164">
    <property type="component" value="Unassembled WGS sequence"/>
</dbReference>
<dbReference type="Pfam" id="PF00084">
    <property type="entry name" value="Sushi"/>
    <property type="match status" value="2"/>
</dbReference>
<feature type="domain" description="Sushi" evidence="8">
    <location>
        <begin position="1801"/>
        <end position="1856"/>
    </location>
</feature>
<sequence length="2026" mass="226561">MCIRLLVVALVILNIWLLNSVQSDHVQRYKRALALKADWIQASLVSEQCRSVGSARHTRSAAQLHPLGAYPRKHTRPAGFYHAIAAPVVKTCSGECPLESKHGTDAQKLQNGAHIPWSSSESRAKTEALKLNPNFRKKESYPNLQRQQNVAVNSPHFNDSTHNLETYEISGTHAKEKLEDLPEEVLAHGTYVKFRPIDYSTERDDYSGEHDLLSNPSGELWGPETRELSPEQMTAMYFTGKKEQLKIHPDVGLELPRSAFSVELWVKPEGGQSNPAVIAGVFDNCSHSLSDKGWSLSIRSLEPTGRKDARFVFTLRTDRARQATTVIGHQRYQPNSWAHIVISYNGYQMTLFVNGAKVGESGEQTGDLYSPFMSVCRTFLLGGDQSDLGHNFRGYVGRILIWGSPRVHEDLSLGYSQVEDEEPLLALKGDFSNIERQWVAYKDRSRPRLQIIAIPERELISPFFPPQCGLTVCDNTDVILSYNSHWSLRTGKRIRYRIVNICNDDGTSPTVSQEQIDLQHQALHEAFQPYNISWELTVHNVRNSSLRQRIILSNCETTKIGNRHCDPECDHPLTGHDGGDCLHLGPCYNWKKRDGVCNMECNSMRYDFDDGDCCDPEITDIMKTCFDPESLNRAYMSVKELKDISQLSSSEYLNVFFASNSVREELAGAATWPWAKEALSHQGGMVLNPSYFGTVGHNNTMIHEMGHILGLYHVFKGVSECESCDDPCREITPSMETGDLCADTAPTPKFKSCRDPDLVNDTCGLSVFEGTPFNNYMSYTDDNCTNSFTPNQVARMHCYVDLVYQNWVDGKKPSPVPLAPMVVGQSPDSVSIHWLPPVNGMLHHREGRTNCGDCEEDGSFHQYAHRATSPRVCDSSGYWTPEEAVVHYRAQGCLSLSKTVTVKCITLSRILNSLCLKTLQPVWVLIPSRAVCTHCLALLYVLTSTQEHWATIRACSPPDVYQPCEPSLQAWSPELHLYDANMTAPCPQTEGCVLELHFLYPVIPESLTVWITYISTDSTRAISNIEILTEYAESIHMGPQHTFCDIPLTLRLNTQKKISGVKIYTFDEKMEIDAALLTSRPKNTLCSKCYPLHYQIFRDPAFPKGPVRQPSRKFTDTACHPLNVEVVKFEFSCSHAKKLAALAGVYHFQRLPSLKQNYVQAHTKITFPHKEHARSVFLNVSLLSYITLQNIFKTLAELDSFQWSALSYPKRDLSNILSKNIEILSIGKKRRTIAEPVKVEAQTETYSPEISVLCVSCAIYNPDSPSSHLQLARLSETLKRRDLHPLRRLLLVAGDKGNQTMLGMSRTYSFYSCQDVIWGELYKYWVQVAMEGLLSENSPALVYIHGSPYCGNGLVDSKEECDDGNLIDGDGCSKKCQMEPGFNCDGEPSLCYVFDGDGICEEFERGSSVQDCGFFTPHGYNDQWASEAHASHQHDTKCPVLAVTGEPSLTQVCKSQFLDVSDSLSHYSWFPCTAIKESYSDYDEEQPVWLKVGFSRPGVAASIIIYLASDGAWLGYHYRKTVSIQLSDTSGKNHSLGSYELSCQRNPLVVNVTHNLSLPFFRTSAVFFEFSSPLVAVMAVALRTSCHFSAFALNGCARKPCTANTCSPPEIEHAAVACTSEPGHPRCTVTCHQGFSLSVLSGKGLRPKEKEAVLECGYGTWDRVVACQPIDCGFPDESHVYFASFSCPGGTTFGKQCSFSCKPPAILQGGSDRLVCLEDGLWSYPEAYCRVECGAPPTVHNAKLLVPHCEEGSHDVGTICRYKCNPGYYVMGSPNKKPRKKFLKLECLEDGVWTEGNCVPVSCEPLPPVFEGMYSCTKGLEFDSQCTLSCSEPTEKYTIRCTKDGTWTEVFKMCRKLQGACAPPPDVNLVEYSCEEGYNVGAVCYPACVISLSDPVLLSNDVTADTMKHWMLPSKVKSIVCTGLMRWYPDPHLVHCIQSCEPFQGDGWCDTINNRAYCQYDGGDCCPSTLSSRKVIQFGTDCDQDECTCRDPNAKENKLENKALGRRARFKNKLEEIWEPQQNSRS</sequence>
<organism evidence="9 10">
    <name type="scientific">Atractosteus spatula</name>
    <name type="common">Alligator gar</name>
    <name type="synonym">Lepisosteus spatula</name>
    <dbReference type="NCBI Taxonomy" id="7917"/>
    <lineage>
        <taxon>Eukaryota</taxon>
        <taxon>Metazoa</taxon>
        <taxon>Chordata</taxon>
        <taxon>Craniata</taxon>
        <taxon>Vertebrata</taxon>
        <taxon>Euteleostomi</taxon>
        <taxon>Actinopterygii</taxon>
        <taxon>Neopterygii</taxon>
        <taxon>Holostei</taxon>
        <taxon>Semionotiformes</taxon>
        <taxon>Lepisosteidae</taxon>
        <taxon>Atractosteus</taxon>
    </lineage>
</organism>
<dbReference type="GO" id="GO:0007166">
    <property type="term" value="P:cell surface receptor signaling pathway"/>
    <property type="evidence" value="ECO:0007669"/>
    <property type="project" value="TreeGrafter"/>
</dbReference>
<dbReference type="EMBL" id="JAAWVO010040930">
    <property type="protein sequence ID" value="MBN3318689.1"/>
    <property type="molecule type" value="Genomic_DNA"/>
</dbReference>
<dbReference type="SMART" id="SM00004">
    <property type="entry name" value="NL"/>
    <property type="match status" value="2"/>
</dbReference>
<dbReference type="InterPro" id="IPR013320">
    <property type="entry name" value="ConA-like_dom_sf"/>
</dbReference>
<evidence type="ECO:0000256" key="5">
    <source>
        <dbReference type="ARBA" id="ARBA00023180"/>
    </source>
</evidence>
<dbReference type="InterPro" id="IPR011936">
    <property type="entry name" value="Myxo_disulph_rpt"/>
</dbReference>
<evidence type="ECO:0000256" key="7">
    <source>
        <dbReference type="SAM" id="SignalP"/>
    </source>
</evidence>
<dbReference type="InterPro" id="IPR008754">
    <property type="entry name" value="Peptidase_M43"/>
</dbReference>
<evidence type="ECO:0000313" key="9">
    <source>
        <dbReference type="EMBL" id="MBN3318689.1"/>
    </source>
</evidence>
<dbReference type="InterPro" id="IPR006558">
    <property type="entry name" value="LamG-like"/>
</dbReference>
<gene>
    <name evidence="9" type="primary">Pappa2</name>
    <name evidence="9" type="ORF">GTO95_0010817</name>
</gene>
<dbReference type="CDD" id="cd04275">
    <property type="entry name" value="ZnMc_pappalysin_like"/>
    <property type="match status" value="1"/>
</dbReference>
<evidence type="ECO:0000256" key="1">
    <source>
        <dbReference type="ARBA" id="ARBA00008721"/>
    </source>
</evidence>
<dbReference type="Pfam" id="PF13948">
    <property type="entry name" value="DUF4215"/>
    <property type="match status" value="1"/>
</dbReference>
<proteinExistence type="inferred from homology"/>